<accession>A0A836HK79</accession>
<dbReference type="AlphaFoldDB" id="A0A836HK79"/>
<dbReference type="Proteomes" id="UP000673552">
    <property type="component" value="Chromosome 21"/>
</dbReference>
<evidence type="ECO:0000313" key="2">
    <source>
        <dbReference type="Proteomes" id="UP000673552"/>
    </source>
</evidence>
<proteinExistence type="predicted"/>
<dbReference type="GeneID" id="92514741"/>
<sequence>MSLPRWISLRQQPSLPRRRARLPAALPSILPLAVAVLLALCIAASPFAEVHAKDCITRASSSMIAWKFNEGTFMCDNCIGVDMLTSKNVAFHRRWTEYDSHHHAVNSFVEEHRDDNQIVLHDESRGISILLRHQVSGIRTEGEKDFNQLHSGGFISVVDCI</sequence>
<dbReference type="RefSeq" id="XP_067179026.1">
    <property type="nucleotide sequence ID" value="XM_067322229.1"/>
</dbReference>
<comment type="caution">
    <text evidence="1">The sequence shown here is derived from an EMBL/GenBank/DDBJ whole genome shotgun (WGS) entry which is preliminary data.</text>
</comment>
<dbReference type="KEGG" id="lmat:92514741"/>
<protein>
    <submittedName>
        <fullName evidence="1">Uncharacterized protein</fullName>
    </submittedName>
</protein>
<dbReference type="EMBL" id="JAFEUZ010000021">
    <property type="protein sequence ID" value="KAG5479471.1"/>
    <property type="molecule type" value="Genomic_DNA"/>
</dbReference>
<evidence type="ECO:0000313" key="1">
    <source>
        <dbReference type="EMBL" id="KAG5479471.1"/>
    </source>
</evidence>
<keyword evidence="2" id="KW-1185">Reference proteome</keyword>
<organism evidence="1 2">
    <name type="scientific">Leishmania martiniquensis</name>
    <dbReference type="NCBI Taxonomy" id="1580590"/>
    <lineage>
        <taxon>Eukaryota</taxon>
        <taxon>Discoba</taxon>
        <taxon>Euglenozoa</taxon>
        <taxon>Kinetoplastea</taxon>
        <taxon>Metakinetoplastina</taxon>
        <taxon>Trypanosomatida</taxon>
        <taxon>Trypanosomatidae</taxon>
        <taxon>Leishmaniinae</taxon>
        <taxon>Leishmania</taxon>
    </lineage>
</organism>
<reference evidence="1 2" key="1">
    <citation type="submission" date="2021-03" db="EMBL/GenBank/DDBJ databases">
        <title>Leishmania (Mundinia) martiniquensis Genome sequencing and assembly.</title>
        <authorList>
            <person name="Almutairi H."/>
            <person name="Gatherer D."/>
        </authorList>
    </citation>
    <scope>NUCLEOTIDE SEQUENCE [LARGE SCALE GENOMIC DNA]</scope>
    <source>
        <strain evidence="1">LSCM1</strain>
    </source>
</reference>
<dbReference type="OrthoDB" id="272595at2759"/>
<name>A0A836HK79_9TRYP</name>
<gene>
    <name evidence="1" type="ORF">LSCM1_04735</name>
</gene>